<feature type="transmembrane region" description="Helical" evidence="1">
    <location>
        <begin position="119"/>
        <end position="139"/>
    </location>
</feature>
<gene>
    <name evidence="2" type="ORF">PBV87_20415</name>
</gene>
<organism evidence="2 3">
    <name type="scientific">Holtiella tumoricola</name>
    <dbReference type="NCBI Taxonomy" id="3018743"/>
    <lineage>
        <taxon>Bacteria</taxon>
        <taxon>Bacillati</taxon>
        <taxon>Bacillota</taxon>
        <taxon>Clostridia</taxon>
        <taxon>Lachnospirales</taxon>
        <taxon>Cellulosilyticaceae</taxon>
        <taxon>Holtiella</taxon>
    </lineage>
</organism>
<keyword evidence="1" id="KW-0812">Transmembrane</keyword>
<dbReference type="EMBL" id="JAQIFT010000068">
    <property type="protein sequence ID" value="MDA3733841.1"/>
    <property type="molecule type" value="Genomic_DNA"/>
</dbReference>
<keyword evidence="1" id="KW-0472">Membrane</keyword>
<proteinExistence type="predicted"/>
<evidence type="ECO:0000256" key="1">
    <source>
        <dbReference type="SAM" id="Phobius"/>
    </source>
</evidence>
<dbReference type="RefSeq" id="WP_053985488.1">
    <property type="nucleotide sequence ID" value="NZ_JAQIFT010000068.1"/>
</dbReference>
<dbReference type="Proteomes" id="UP001169242">
    <property type="component" value="Unassembled WGS sequence"/>
</dbReference>
<comment type="caution">
    <text evidence="2">The sequence shown here is derived from an EMBL/GenBank/DDBJ whole genome shotgun (WGS) entry which is preliminary data.</text>
</comment>
<keyword evidence="1" id="KW-1133">Transmembrane helix</keyword>
<dbReference type="InterPro" id="IPR020144">
    <property type="entry name" value="SpoVAB"/>
</dbReference>
<protein>
    <submittedName>
        <fullName evidence="2">Stage V sporulation protein AB</fullName>
    </submittedName>
</protein>
<dbReference type="Pfam" id="PF13782">
    <property type="entry name" value="SpoVAB"/>
    <property type="match status" value="1"/>
</dbReference>
<sequence>MKILMLGVSILWGFASGIIIATGILAFITAIGVIPRLAMKLQVKTHYFAIANASALGIVVGNIFYLWDDFICIGLPKVLIAGFGLADGIFIGCLAMALAEVLDVMPITKSRLKLKRGMYILVVAFSIGKMVGTLFYYLYPGFL</sequence>
<evidence type="ECO:0000313" key="3">
    <source>
        <dbReference type="Proteomes" id="UP001169242"/>
    </source>
</evidence>
<keyword evidence="3" id="KW-1185">Reference proteome</keyword>
<reference evidence="2" key="1">
    <citation type="journal article" date="2023" name="Int. J. Syst. Evol. Microbiol.">
        <title>&lt;i&gt;Holtiella tumoricola&lt;/i&gt; gen. nov. sp. nov., isolated from a human clinical sample.</title>
        <authorList>
            <person name="Allen-Vercoe E."/>
            <person name="Daigneault M.C."/>
            <person name="Vancuren S.J."/>
            <person name="Cochrane K."/>
            <person name="O'Neal L.L."/>
            <person name="Sankaranarayanan K."/>
            <person name="Lawson P.A."/>
        </authorList>
    </citation>
    <scope>NUCLEOTIDE SEQUENCE</scope>
    <source>
        <strain evidence="2">CC70A</strain>
    </source>
</reference>
<accession>A0AA42DRP4</accession>
<dbReference type="AlphaFoldDB" id="A0AA42DRP4"/>
<evidence type="ECO:0000313" key="2">
    <source>
        <dbReference type="EMBL" id="MDA3733841.1"/>
    </source>
</evidence>
<feature type="transmembrane region" description="Helical" evidence="1">
    <location>
        <begin position="46"/>
        <end position="67"/>
    </location>
</feature>
<name>A0AA42DRP4_9FIRM</name>
<feature type="transmembrane region" description="Helical" evidence="1">
    <location>
        <begin position="79"/>
        <end position="99"/>
    </location>
</feature>
<feature type="transmembrane region" description="Helical" evidence="1">
    <location>
        <begin position="12"/>
        <end position="34"/>
    </location>
</feature>